<feature type="transmembrane region" description="Helical" evidence="1">
    <location>
        <begin position="6"/>
        <end position="25"/>
    </location>
</feature>
<reference evidence="2 5" key="1">
    <citation type="submission" date="2022-07" db="EMBL/GenBank/DDBJ databases">
        <authorList>
            <person name="Criscuolo A."/>
        </authorList>
    </citation>
    <scope>NUCLEOTIDE SEQUENCE</scope>
    <source>
        <strain evidence="5">CIP 111951</strain>
        <strain evidence="2">CIP111854</strain>
        <strain evidence="3">CIP111951</strain>
    </source>
</reference>
<dbReference type="Proteomes" id="UP001152485">
    <property type="component" value="Unassembled WGS sequence"/>
</dbReference>
<organism evidence="2 4">
    <name type="scientific">Pseudoalteromonas holothuriae</name>
    <dbReference type="NCBI Taxonomy" id="2963714"/>
    <lineage>
        <taxon>Bacteria</taxon>
        <taxon>Pseudomonadati</taxon>
        <taxon>Pseudomonadota</taxon>
        <taxon>Gammaproteobacteria</taxon>
        <taxon>Alteromonadales</taxon>
        <taxon>Pseudoalteromonadaceae</taxon>
        <taxon>Pseudoalteromonas</taxon>
    </lineage>
</organism>
<feature type="transmembrane region" description="Helical" evidence="1">
    <location>
        <begin position="194"/>
        <end position="211"/>
    </location>
</feature>
<feature type="transmembrane region" description="Helical" evidence="1">
    <location>
        <begin position="121"/>
        <end position="142"/>
    </location>
</feature>
<dbReference type="EMBL" id="CAMAPC010000001">
    <property type="protein sequence ID" value="CAH9049432.1"/>
    <property type="molecule type" value="Genomic_DNA"/>
</dbReference>
<accession>A0A9W4QQM5</accession>
<evidence type="ECO:0000313" key="4">
    <source>
        <dbReference type="Proteomes" id="UP001152467"/>
    </source>
</evidence>
<gene>
    <name evidence="2" type="ORF">PSECIP111854_00065</name>
    <name evidence="3" type="ORF">PSECIP111951_01355</name>
</gene>
<evidence type="ECO:0008006" key="6">
    <source>
        <dbReference type="Google" id="ProtNLM"/>
    </source>
</evidence>
<keyword evidence="4" id="KW-1185">Reference proteome</keyword>
<dbReference type="AlphaFoldDB" id="A0A9W4QQM5"/>
<evidence type="ECO:0000313" key="5">
    <source>
        <dbReference type="Proteomes" id="UP001152485"/>
    </source>
</evidence>
<dbReference type="EMBL" id="CAMAPD010000005">
    <property type="protein sequence ID" value="CAH9055954.1"/>
    <property type="molecule type" value="Genomic_DNA"/>
</dbReference>
<feature type="transmembrane region" description="Helical" evidence="1">
    <location>
        <begin position="63"/>
        <end position="82"/>
    </location>
</feature>
<feature type="transmembrane region" description="Helical" evidence="1">
    <location>
        <begin position="94"/>
        <end position="115"/>
    </location>
</feature>
<feature type="transmembrane region" description="Helical" evidence="1">
    <location>
        <begin position="163"/>
        <end position="182"/>
    </location>
</feature>
<protein>
    <recommendedName>
        <fullName evidence="6">DUF2306 domain-containing protein</fullName>
    </recommendedName>
</protein>
<comment type="caution">
    <text evidence="2">The sequence shown here is derived from an EMBL/GenBank/DDBJ whole genome shotgun (WGS) entry which is preliminary data.</text>
</comment>
<sequence>MLQSIILYIHITFGVLAVVAGYIALFSEKGKRKHIKAGNWFVVTMVLMGISGVVVAYLKPMDISVIAGLFTLYLVISGVGVFKFANHRRCKVNITLMIACLCVGIYSLVCAYWTLQSDTGLYQGFTAEPFIMFGILAVICGLSDIRYMTARELSYIMRLTRHIWRMCFALFIAVGSFVGQGLQSFPEEIRSFALVEYADLIILLIMFYWLARSRGLVLNLKNRVIKGG</sequence>
<evidence type="ECO:0000313" key="3">
    <source>
        <dbReference type="EMBL" id="CAH9055954.1"/>
    </source>
</evidence>
<keyword evidence="1" id="KW-1133">Transmembrane helix</keyword>
<name>A0A9W4QQM5_9GAMM</name>
<dbReference type="Proteomes" id="UP001152467">
    <property type="component" value="Unassembled WGS sequence"/>
</dbReference>
<keyword evidence="1" id="KW-0472">Membrane</keyword>
<evidence type="ECO:0000313" key="2">
    <source>
        <dbReference type="EMBL" id="CAH9049432.1"/>
    </source>
</evidence>
<proteinExistence type="predicted"/>
<feature type="transmembrane region" description="Helical" evidence="1">
    <location>
        <begin position="37"/>
        <end position="57"/>
    </location>
</feature>
<dbReference type="RefSeq" id="WP_261592524.1">
    <property type="nucleotide sequence ID" value="NZ_CAMAPC010000001.1"/>
</dbReference>
<keyword evidence="1" id="KW-0812">Transmembrane</keyword>
<evidence type="ECO:0000256" key="1">
    <source>
        <dbReference type="SAM" id="Phobius"/>
    </source>
</evidence>